<keyword evidence="2" id="KW-1185">Reference proteome</keyword>
<dbReference type="RefSeq" id="WP_052187150.1">
    <property type="nucleotide sequence ID" value="NZ_VFPD01000006.1"/>
</dbReference>
<sequence length="189" mass="19873">MKIKSPFLKEQFLKRYLYIIALLMGSYLEGQTINIAGTSWTVSVPTITEAGSNYAGTYDNPSQLVLSGHLPGSFLSLLTSAGARISMQHVPTSWNSALKLYAKRSGGTTKINGLCVGCAATISGGNVNYVEIPQTGSATLSTITFTGVLGVSHNVDYSAINVQLEISGVSVTIPAAAYSTQIVFTIAAN</sequence>
<dbReference type="AlphaFoldDB" id="A0A543DT83"/>
<protein>
    <submittedName>
        <fullName evidence="1">Uncharacterized protein</fullName>
    </submittedName>
</protein>
<reference evidence="1 2" key="1">
    <citation type="submission" date="2019-06" db="EMBL/GenBank/DDBJ databases">
        <title>Sorghum-associated microbial communities from plants grown in Nebraska, USA.</title>
        <authorList>
            <person name="Schachtman D."/>
        </authorList>
    </citation>
    <scope>NUCLEOTIDE SEQUENCE [LARGE SCALE GENOMIC DNA]</scope>
    <source>
        <strain evidence="1 2">110</strain>
    </source>
</reference>
<evidence type="ECO:0000313" key="2">
    <source>
        <dbReference type="Proteomes" id="UP000316437"/>
    </source>
</evidence>
<gene>
    <name evidence="1" type="ORF">FB551_4646</name>
</gene>
<evidence type="ECO:0000313" key="1">
    <source>
        <dbReference type="EMBL" id="TQM12529.1"/>
    </source>
</evidence>
<dbReference type="EMBL" id="VFPD01000006">
    <property type="protein sequence ID" value="TQM12529.1"/>
    <property type="molecule type" value="Genomic_DNA"/>
</dbReference>
<dbReference type="Proteomes" id="UP000316437">
    <property type="component" value="Unassembled WGS sequence"/>
</dbReference>
<accession>A0A543DT83</accession>
<proteinExistence type="predicted"/>
<organism evidence="1 2">
    <name type="scientific">Chryseobacterium aquifrigidense</name>
    <dbReference type="NCBI Taxonomy" id="558021"/>
    <lineage>
        <taxon>Bacteria</taxon>
        <taxon>Pseudomonadati</taxon>
        <taxon>Bacteroidota</taxon>
        <taxon>Flavobacteriia</taxon>
        <taxon>Flavobacteriales</taxon>
        <taxon>Weeksellaceae</taxon>
        <taxon>Chryseobacterium group</taxon>
        <taxon>Chryseobacterium</taxon>
    </lineage>
</organism>
<comment type="caution">
    <text evidence="1">The sequence shown here is derived from an EMBL/GenBank/DDBJ whole genome shotgun (WGS) entry which is preliminary data.</text>
</comment>
<name>A0A543DT83_9FLAO</name>